<dbReference type="Pfam" id="PF03661">
    <property type="entry name" value="TMEM33_Pom33"/>
    <property type="match status" value="1"/>
</dbReference>
<evidence type="ECO:0000256" key="3">
    <source>
        <dbReference type="ARBA" id="ARBA00022692"/>
    </source>
</evidence>
<dbReference type="EMBL" id="MCFL01000055">
    <property type="protein sequence ID" value="ORZ31756.1"/>
    <property type="molecule type" value="Genomic_DNA"/>
</dbReference>
<evidence type="ECO:0000256" key="4">
    <source>
        <dbReference type="ARBA" id="ARBA00022989"/>
    </source>
</evidence>
<name>A0A1Y2HAX9_9FUNG</name>
<dbReference type="GO" id="GO:0071786">
    <property type="term" value="P:endoplasmic reticulum tubular network organization"/>
    <property type="evidence" value="ECO:0007669"/>
    <property type="project" value="TreeGrafter"/>
</dbReference>
<evidence type="ECO:0000313" key="8">
    <source>
        <dbReference type="Proteomes" id="UP000193411"/>
    </source>
</evidence>
<dbReference type="STRING" id="765915.A0A1Y2HAX9"/>
<comment type="caution">
    <text evidence="7">The sequence shown here is derived from an EMBL/GenBank/DDBJ whole genome shotgun (WGS) entry which is preliminary data.</text>
</comment>
<dbReference type="InterPro" id="IPR051645">
    <property type="entry name" value="PER33/POM33_regulator"/>
</dbReference>
<dbReference type="AlphaFoldDB" id="A0A1Y2HAX9"/>
<proteinExistence type="inferred from homology"/>
<reference evidence="7 8" key="1">
    <citation type="submission" date="2016-07" db="EMBL/GenBank/DDBJ databases">
        <title>Pervasive Adenine N6-methylation of Active Genes in Fungi.</title>
        <authorList>
            <consortium name="DOE Joint Genome Institute"/>
            <person name="Mondo S.J."/>
            <person name="Dannebaum R.O."/>
            <person name="Kuo R.C."/>
            <person name="Labutti K."/>
            <person name="Haridas S."/>
            <person name="Kuo A."/>
            <person name="Salamov A."/>
            <person name="Ahrendt S.R."/>
            <person name="Lipzen A."/>
            <person name="Sullivan W."/>
            <person name="Andreopoulos W.B."/>
            <person name="Clum A."/>
            <person name="Lindquist E."/>
            <person name="Daum C."/>
            <person name="Ramamoorthy G.K."/>
            <person name="Gryganskyi A."/>
            <person name="Culley D."/>
            <person name="Magnuson J.K."/>
            <person name="James T.Y."/>
            <person name="O'Malley M.A."/>
            <person name="Stajich J.E."/>
            <person name="Spatafora J.W."/>
            <person name="Visel A."/>
            <person name="Grigoriev I.V."/>
        </authorList>
    </citation>
    <scope>NUCLEOTIDE SEQUENCE [LARGE SCALE GENOMIC DNA]</scope>
    <source>
        <strain evidence="7 8">PL171</strain>
    </source>
</reference>
<evidence type="ECO:0000256" key="2">
    <source>
        <dbReference type="ARBA" id="ARBA00007322"/>
    </source>
</evidence>
<comment type="subcellular location">
    <subcellularLocation>
        <location evidence="1">Membrane</location>
        <topology evidence="1">Multi-pass membrane protein</topology>
    </subcellularLocation>
</comment>
<keyword evidence="5 6" id="KW-0472">Membrane</keyword>
<evidence type="ECO:0000256" key="1">
    <source>
        <dbReference type="ARBA" id="ARBA00004141"/>
    </source>
</evidence>
<protein>
    <recommendedName>
        <fullName evidence="9">Pore membrane protein of 33 kDa</fullName>
    </recommendedName>
</protein>
<dbReference type="PANTHER" id="PTHR12703">
    <property type="entry name" value="TRANSMEMBRANE PROTEIN 33"/>
    <property type="match status" value="1"/>
</dbReference>
<keyword evidence="8" id="KW-1185">Reference proteome</keyword>
<evidence type="ECO:0008006" key="9">
    <source>
        <dbReference type="Google" id="ProtNLM"/>
    </source>
</evidence>
<organism evidence="7 8">
    <name type="scientific">Catenaria anguillulae PL171</name>
    <dbReference type="NCBI Taxonomy" id="765915"/>
    <lineage>
        <taxon>Eukaryota</taxon>
        <taxon>Fungi</taxon>
        <taxon>Fungi incertae sedis</taxon>
        <taxon>Blastocladiomycota</taxon>
        <taxon>Blastocladiomycetes</taxon>
        <taxon>Blastocladiales</taxon>
        <taxon>Catenariaceae</taxon>
        <taxon>Catenaria</taxon>
    </lineage>
</organism>
<evidence type="ECO:0000313" key="7">
    <source>
        <dbReference type="EMBL" id="ORZ31756.1"/>
    </source>
</evidence>
<dbReference type="Proteomes" id="UP000193411">
    <property type="component" value="Unassembled WGS sequence"/>
</dbReference>
<feature type="transmembrane region" description="Helical" evidence="6">
    <location>
        <begin position="83"/>
        <end position="105"/>
    </location>
</feature>
<evidence type="ECO:0000256" key="6">
    <source>
        <dbReference type="SAM" id="Phobius"/>
    </source>
</evidence>
<dbReference type="InterPro" id="IPR005344">
    <property type="entry name" value="TMEM33/Pom33"/>
</dbReference>
<accession>A0A1Y2HAX9</accession>
<sequence length="267" mass="28903">MSLPLSQRLLRLAKHPQAAWAFGHLLTAIGLPLYMLFGSVGAYSRALLGAMLAYGVVLYRHYKPSVLQQGLAPTARRMLHDLNAHYFALALYFWMSGYPCVALLVPYASFSLFHCIGYMHSILLPAIFPPATNPAPAIVSGLSAKASAFSATYQPQALQVASYWEITVTPLYLVMQVLLWRQALLAPLVYAQFMAVRYLTSATTRSASANVRRILDSKFEPLAARPDALGSVGSVYIAIRNRIVGYLDARMSAAAPAPAPAAGAGAQ</sequence>
<dbReference type="PANTHER" id="PTHR12703:SF4">
    <property type="entry name" value="TRANSMEMBRANE PROTEIN 33"/>
    <property type="match status" value="1"/>
</dbReference>
<dbReference type="GO" id="GO:0016020">
    <property type="term" value="C:membrane"/>
    <property type="evidence" value="ECO:0007669"/>
    <property type="project" value="UniProtKB-SubCell"/>
</dbReference>
<dbReference type="GO" id="GO:0005783">
    <property type="term" value="C:endoplasmic reticulum"/>
    <property type="evidence" value="ECO:0007669"/>
    <property type="project" value="TreeGrafter"/>
</dbReference>
<dbReference type="GO" id="GO:0061024">
    <property type="term" value="P:membrane organization"/>
    <property type="evidence" value="ECO:0007669"/>
    <property type="project" value="TreeGrafter"/>
</dbReference>
<gene>
    <name evidence="7" type="ORF">BCR44DRAFT_395162</name>
</gene>
<feature type="transmembrane region" description="Helical" evidence="6">
    <location>
        <begin position="18"/>
        <end position="37"/>
    </location>
</feature>
<dbReference type="OrthoDB" id="5581259at2759"/>
<evidence type="ECO:0000256" key="5">
    <source>
        <dbReference type="ARBA" id="ARBA00023136"/>
    </source>
</evidence>
<keyword evidence="3 6" id="KW-0812">Transmembrane</keyword>
<keyword evidence="4 6" id="KW-1133">Transmembrane helix</keyword>
<comment type="similarity">
    <text evidence="2">Belongs to the PER33/POM33 family.</text>
</comment>